<evidence type="ECO:0000256" key="8">
    <source>
        <dbReference type="ARBA" id="ARBA00023136"/>
    </source>
</evidence>
<feature type="transmembrane region" description="Helical" evidence="9">
    <location>
        <begin position="275"/>
        <end position="293"/>
    </location>
</feature>
<evidence type="ECO:0000256" key="1">
    <source>
        <dbReference type="ARBA" id="ARBA00004651"/>
    </source>
</evidence>
<evidence type="ECO:0000313" key="12">
    <source>
        <dbReference type="Proteomes" id="UP000316798"/>
    </source>
</evidence>
<proteinExistence type="predicted"/>
<dbReference type="AlphaFoldDB" id="A0A515DH88"/>
<dbReference type="Proteomes" id="UP000316798">
    <property type="component" value="Chromosome"/>
</dbReference>
<dbReference type="GO" id="GO:0016887">
    <property type="term" value="F:ATP hydrolysis activity"/>
    <property type="evidence" value="ECO:0007669"/>
    <property type="project" value="InterPro"/>
</dbReference>
<feature type="domain" description="ABC transporter" evidence="10">
    <location>
        <begin position="336"/>
        <end position="579"/>
    </location>
</feature>
<dbReference type="Pfam" id="PF02653">
    <property type="entry name" value="BPD_transp_2"/>
    <property type="match status" value="1"/>
</dbReference>
<evidence type="ECO:0000256" key="3">
    <source>
        <dbReference type="ARBA" id="ARBA00022475"/>
    </source>
</evidence>
<organism evidence="11 12">
    <name type="scientific">Rhodoferax sediminis</name>
    <dbReference type="NCBI Taxonomy" id="2509614"/>
    <lineage>
        <taxon>Bacteria</taxon>
        <taxon>Pseudomonadati</taxon>
        <taxon>Pseudomonadota</taxon>
        <taxon>Betaproteobacteria</taxon>
        <taxon>Burkholderiales</taxon>
        <taxon>Comamonadaceae</taxon>
        <taxon>Rhodoferax</taxon>
    </lineage>
</organism>
<keyword evidence="7 9" id="KW-1133">Transmembrane helix</keyword>
<feature type="transmembrane region" description="Helical" evidence="9">
    <location>
        <begin position="155"/>
        <end position="175"/>
    </location>
</feature>
<dbReference type="EMBL" id="CP035503">
    <property type="protein sequence ID" value="QDL39782.1"/>
    <property type="molecule type" value="Genomic_DNA"/>
</dbReference>
<evidence type="ECO:0000256" key="4">
    <source>
        <dbReference type="ARBA" id="ARBA00022692"/>
    </source>
</evidence>
<evidence type="ECO:0000256" key="5">
    <source>
        <dbReference type="ARBA" id="ARBA00022741"/>
    </source>
</evidence>
<keyword evidence="4 9" id="KW-0812">Transmembrane</keyword>
<evidence type="ECO:0000259" key="10">
    <source>
        <dbReference type="PROSITE" id="PS50893"/>
    </source>
</evidence>
<dbReference type="Gene3D" id="3.40.50.300">
    <property type="entry name" value="P-loop containing nucleotide triphosphate hydrolases"/>
    <property type="match status" value="1"/>
</dbReference>
<evidence type="ECO:0000256" key="2">
    <source>
        <dbReference type="ARBA" id="ARBA00022448"/>
    </source>
</evidence>
<dbReference type="GO" id="GO:0015658">
    <property type="term" value="F:branched-chain amino acid transmembrane transporter activity"/>
    <property type="evidence" value="ECO:0007669"/>
    <property type="project" value="InterPro"/>
</dbReference>
<accession>A0A515DH88</accession>
<dbReference type="OrthoDB" id="9805514at2"/>
<dbReference type="PANTHER" id="PTHR45772">
    <property type="entry name" value="CONSERVED COMPONENT OF ABC TRANSPORTER FOR NATURAL AMINO ACIDS-RELATED"/>
    <property type="match status" value="1"/>
</dbReference>
<feature type="transmembrane region" description="Helical" evidence="9">
    <location>
        <begin position="110"/>
        <end position="128"/>
    </location>
</feature>
<keyword evidence="6 11" id="KW-0067">ATP-binding</keyword>
<dbReference type="InterPro" id="IPR027417">
    <property type="entry name" value="P-loop_NTPase"/>
</dbReference>
<sequence length="581" mass="62029">MRPWVAPVLLAAALVLLPFVGNEFLAYQIGLFLLYGVAAQGVALCWGRLGFLPLGHALFFGLGAYLSGGILKAAQADAVWYLLLPLAALAPAVLAWAVARLVFARSYHSGPYFSLITLALTMLGFLAANRFSSLTGGFNGMTEIPELPGLDRYGAMYWAVAALALVSTTGLTVMLRRPIGTLWSAISQNEDRLQFFGFATDRMKALAFGLSALCAAAAGVLFAPHQGIVTPQTVGFLLSTELVIWAAVGGKASPFGALLGAVLVGYASSELRDNFAYWEVVVAIAFMAVVRFLPDGIAGFVTRLLNRGPATSAQISAPVEAAPAIFPASRSSRAELAFDDVYSGASGIAIINGLSLKLSGPGVRCLIGPNGAGKTSTFNTLTGRLPSQSGSIQFADQKVGRWAAWRVARLGIGRKFQIPSVFSQLDVRDNLAIALWANRLHGLQSLSNRPKQWQTPLLQELLNLFPALRNSLDIPAGRLSQGDRQALEFVMMALPEPRLMLLDEPCAGLSPGETQRMMDAIKTVAQRLDAAALVIEHDMSAVERIADHVYVMHQGRLLAEGSLAQVQANEKVRAVYAGGHK</sequence>
<keyword evidence="12" id="KW-1185">Reference proteome</keyword>
<gene>
    <name evidence="11" type="ORF">EUB48_12830</name>
</gene>
<dbReference type="InterPro" id="IPR003439">
    <property type="entry name" value="ABC_transporter-like_ATP-bd"/>
</dbReference>
<feature type="transmembrane region" description="Helical" evidence="9">
    <location>
        <begin position="80"/>
        <end position="103"/>
    </location>
</feature>
<dbReference type="InterPro" id="IPR017871">
    <property type="entry name" value="ABC_transporter-like_CS"/>
</dbReference>
<dbReference type="InterPro" id="IPR051120">
    <property type="entry name" value="ABC_AA/LPS_Transport"/>
</dbReference>
<name>A0A515DH88_9BURK</name>
<protein>
    <submittedName>
        <fullName evidence="11">ATP-binding cassette domain-containing protein</fullName>
    </submittedName>
</protein>
<evidence type="ECO:0000256" key="6">
    <source>
        <dbReference type="ARBA" id="ARBA00022840"/>
    </source>
</evidence>
<dbReference type="CDD" id="cd06581">
    <property type="entry name" value="TM_PBP1_LivM_like"/>
    <property type="match status" value="1"/>
</dbReference>
<dbReference type="InterPro" id="IPR043428">
    <property type="entry name" value="LivM-like"/>
</dbReference>
<dbReference type="InterPro" id="IPR001851">
    <property type="entry name" value="ABC_transp_permease"/>
</dbReference>
<reference evidence="11 12" key="1">
    <citation type="submission" date="2019-01" db="EMBL/GenBank/DDBJ databases">
        <title>Genomic insights into a novel species Rhodoferax sp.</title>
        <authorList>
            <person name="Jin L."/>
        </authorList>
    </citation>
    <scope>NUCLEOTIDE SEQUENCE [LARGE SCALE GENOMIC DNA]</scope>
    <source>
        <strain evidence="11 12">CHu59-6-5</strain>
    </source>
</reference>
<dbReference type="Pfam" id="PF00005">
    <property type="entry name" value="ABC_tran"/>
    <property type="match status" value="1"/>
</dbReference>
<comment type="subcellular location">
    <subcellularLocation>
        <location evidence="1">Cell membrane</location>
        <topology evidence="1">Multi-pass membrane protein</topology>
    </subcellularLocation>
</comment>
<dbReference type="KEGG" id="rhf:EUB48_12830"/>
<keyword evidence="5" id="KW-0547">Nucleotide-binding</keyword>
<feature type="transmembrane region" description="Helical" evidence="9">
    <location>
        <begin position="205"/>
        <end position="223"/>
    </location>
</feature>
<dbReference type="PROSITE" id="PS00211">
    <property type="entry name" value="ABC_TRANSPORTER_1"/>
    <property type="match status" value="1"/>
</dbReference>
<keyword evidence="8 9" id="KW-0472">Membrane</keyword>
<dbReference type="SUPFAM" id="SSF52540">
    <property type="entry name" value="P-loop containing nucleoside triphosphate hydrolases"/>
    <property type="match status" value="1"/>
</dbReference>
<keyword evidence="3" id="KW-1003">Cell membrane</keyword>
<evidence type="ECO:0000256" key="7">
    <source>
        <dbReference type="ARBA" id="ARBA00022989"/>
    </source>
</evidence>
<keyword evidence="2" id="KW-0813">Transport</keyword>
<evidence type="ECO:0000256" key="9">
    <source>
        <dbReference type="SAM" id="Phobius"/>
    </source>
</evidence>
<dbReference type="GO" id="GO:0005524">
    <property type="term" value="F:ATP binding"/>
    <property type="evidence" value="ECO:0007669"/>
    <property type="project" value="UniProtKB-KW"/>
</dbReference>
<feature type="transmembrane region" description="Helical" evidence="9">
    <location>
        <begin position="243"/>
        <end position="268"/>
    </location>
</feature>
<dbReference type="PANTHER" id="PTHR45772:SF8">
    <property type="entry name" value="HIGH-AFFINITY BRANCHED-CHAIN AMINO ACID TRANSPORT ATP-BINDING PROTEIN"/>
    <property type="match status" value="1"/>
</dbReference>
<evidence type="ECO:0000313" key="11">
    <source>
        <dbReference type="EMBL" id="QDL39782.1"/>
    </source>
</evidence>
<dbReference type="GO" id="GO:0005886">
    <property type="term" value="C:plasma membrane"/>
    <property type="evidence" value="ECO:0007669"/>
    <property type="project" value="UniProtKB-SubCell"/>
</dbReference>
<dbReference type="PROSITE" id="PS50893">
    <property type="entry name" value="ABC_TRANSPORTER_2"/>
    <property type="match status" value="1"/>
</dbReference>